<dbReference type="VEuPathDB" id="FungiDB:F9C07_5194"/>
<evidence type="ECO:0000313" key="1">
    <source>
        <dbReference type="EMBL" id="QRD91140.1"/>
    </source>
</evidence>
<reference evidence="2" key="1">
    <citation type="journal article" date="2021" name="G3 (Bethesda)">
        <title>Chromosome assembled and annotated genome sequence of Aspergillus flavus NRRL 3357.</title>
        <authorList>
            <person name="Skerker J.M."/>
            <person name="Pianalto K.M."/>
            <person name="Mondo S.J."/>
            <person name="Yang K."/>
            <person name="Arkin A.P."/>
            <person name="Keller N.P."/>
            <person name="Grigoriev I.V."/>
            <person name="Louise Glass N.L."/>
        </authorList>
    </citation>
    <scope>NUCLEOTIDE SEQUENCE [LARGE SCALE GENOMIC DNA]</scope>
    <source>
        <strain evidence="2">ATCC 200026 / FGSC A1120 / IAM 13836 / NRRL 3357 / JCM 12722 / SRRC 167</strain>
    </source>
</reference>
<keyword evidence="2" id="KW-1185">Reference proteome</keyword>
<proteinExistence type="predicted"/>
<sequence length="55" mass="6162">MYILVSGHPIRITGLSRWVHLQAAMIQRYTKVNHDWALLASSGDTESLLVVNNGK</sequence>
<dbReference type="AlphaFoldDB" id="A0A7U2MWJ5"/>
<evidence type="ECO:0000313" key="2">
    <source>
        <dbReference type="Proteomes" id="UP000596276"/>
    </source>
</evidence>
<dbReference type="Proteomes" id="UP000596276">
    <property type="component" value="Chromosome 7"/>
</dbReference>
<name>A0A7U2MWJ5_ASPFN</name>
<gene>
    <name evidence="1" type="ORF">F9C07_5194</name>
</gene>
<protein>
    <submittedName>
        <fullName evidence="1">Uncharacterized protein</fullName>
    </submittedName>
</protein>
<organism evidence="1 2">
    <name type="scientific">Aspergillus flavus (strain ATCC 200026 / FGSC A1120 / IAM 13836 / NRRL 3357 / JCM 12722 / SRRC 167)</name>
    <dbReference type="NCBI Taxonomy" id="332952"/>
    <lineage>
        <taxon>Eukaryota</taxon>
        <taxon>Fungi</taxon>
        <taxon>Dikarya</taxon>
        <taxon>Ascomycota</taxon>
        <taxon>Pezizomycotina</taxon>
        <taxon>Eurotiomycetes</taxon>
        <taxon>Eurotiomycetidae</taxon>
        <taxon>Eurotiales</taxon>
        <taxon>Aspergillaceae</taxon>
        <taxon>Aspergillus</taxon>
        <taxon>Aspergillus subgen. Circumdati</taxon>
    </lineage>
</organism>
<accession>A0A7U2MWJ5</accession>
<dbReference type="EMBL" id="CP044617">
    <property type="protein sequence ID" value="QRD91140.1"/>
    <property type="molecule type" value="Genomic_DNA"/>
</dbReference>